<sequence length="177" mass="20393">MIIVNISKTSRSKGEASSQRVRGTDPLIIKRFYDDIAKMYEDMGIGRKDGGLLFNCNAASFSHDPKDMKIVELAAGAAGGTKLPSFIIFTGKQMWSTWIPQHEYPDWPRMSFPTKAERAKCWGARDEYWECLDKHGVQNAEKVALVPEFRKLYETSCSSQWVKHFDRKRSYLQFKEK</sequence>
<organism evidence="1 2">
    <name type="scientific">Holotrichia oblita</name>
    <name type="common">Chafer beetle</name>
    <dbReference type="NCBI Taxonomy" id="644536"/>
    <lineage>
        <taxon>Eukaryota</taxon>
        <taxon>Metazoa</taxon>
        <taxon>Ecdysozoa</taxon>
        <taxon>Arthropoda</taxon>
        <taxon>Hexapoda</taxon>
        <taxon>Insecta</taxon>
        <taxon>Pterygota</taxon>
        <taxon>Neoptera</taxon>
        <taxon>Endopterygota</taxon>
        <taxon>Coleoptera</taxon>
        <taxon>Polyphaga</taxon>
        <taxon>Scarabaeiformia</taxon>
        <taxon>Scarabaeidae</taxon>
        <taxon>Melolonthinae</taxon>
        <taxon>Holotrichia</taxon>
    </lineage>
</organism>
<accession>A0ACB9T7R4</accession>
<evidence type="ECO:0000313" key="1">
    <source>
        <dbReference type="EMBL" id="KAI4462870.1"/>
    </source>
</evidence>
<name>A0ACB9T7R4_HOLOL</name>
<reference evidence="1" key="1">
    <citation type="submission" date="2022-04" db="EMBL/GenBank/DDBJ databases">
        <title>Chromosome-scale genome assembly of Holotrichia oblita Faldermann.</title>
        <authorList>
            <person name="Rongchong L."/>
        </authorList>
    </citation>
    <scope>NUCLEOTIDE SEQUENCE</scope>
    <source>
        <strain evidence="1">81SQS9</strain>
    </source>
</reference>
<protein>
    <submittedName>
        <fullName evidence="1">Cytochrome c oxidase assembly factor 6</fullName>
    </submittedName>
</protein>
<gene>
    <name evidence="1" type="ORF">MML48_4g00001872</name>
</gene>
<dbReference type="Proteomes" id="UP001056778">
    <property type="component" value="Chromosome 4"/>
</dbReference>
<keyword evidence="2" id="KW-1185">Reference proteome</keyword>
<proteinExistence type="predicted"/>
<dbReference type="EMBL" id="CM043018">
    <property type="protein sequence ID" value="KAI4462870.1"/>
    <property type="molecule type" value="Genomic_DNA"/>
</dbReference>
<comment type="caution">
    <text evidence="1">The sequence shown here is derived from an EMBL/GenBank/DDBJ whole genome shotgun (WGS) entry which is preliminary data.</text>
</comment>
<evidence type="ECO:0000313" key="2">
    <source>
        <dbReference type="Proteomes" id="UP001056778"/>
    </source>
</evidence>